<feature type="domain" description="HTH lysR-type" evidence="6">
    <location>
        <begin position="1"/>
        <end position="58"/>
    </location>
</feature>
<keyword evidence="8" id="KW-1185">Reference proteome</keyword>
<dbReference type="Gene3D" id="1.10.10.10">
    <property type="entry name" value="Winged helix-like DNA-binding domain superfamily/Winged helix DNA-binding domain"/>
    <property type="match status" value="1"/>
</dbReference>
<dbReference type="OrthoDB" id="9803714at2"/>
<accession>A0A4Q7PPW6</accession>
<keyword evidence="3 7" id="KW-0238">DNA-binding</keyword>
<proteinExistence type="inferred from homology"/>
<dbReference type="RefSeq" id="WP_130433971.1">
    <property type="nucleotide sequence ID" value="NZ_SGXF01000001.1"/>
</dbReference>
<evidence type="ECO:0000256" key="1">
    <source>
        <dbReference type="ARBA" id="ARBA00009437"/>
    </source>
</evidence>
<name>A0A4Q7PPW6_9FIRM</name>
<keyword evidence="2" id="KW-0805">Transcription regulation</keyword>
<dbReference type="PANTHER" id="PTHR30346:SF0">
    <property type="entry name" value="HCA OPERON TRANSCRIPTIONAL ACTIVATOR HCAR"/>
    <property type="match status" value="1"/>
</dbReference>
<feature type="region of interest" description="Disordered" evidence="5">
    <location>
        <begin position="312"/>
        <end position="332"/>
    </location>
</feature>
<dbReference type="AlphaFoldDB" id="A0A4Q7PPW6"/>
<dbReference type="PRINTS" id="PR00039">
    <property type="entry name" value="HTHLYSR"/>
</dbReference>
<dbReference type="InterPro" id="IPR000847">
    <property type="entry name" value="LysR_HTH_N"/>
</dbReference>
<evidence type="ECO:0000256" key="3">
    <source>
        <dbReference type="ARBA" id="ARBA00023125"/>
    </source>
</evidence>
<dbReference type="FunFam" id="1.10.10.10:FF:000001">
    <property type="entry name" value="LysR family transcriptional regulator"/>
    <property type="match status" value="1"/>
</dbReference>
<evidence type="ECO:0000313" key="7">
    <source>
        <dbReference type="EMBL" id="RZT03079.1"/>
    </source>
</evidence>
<dbReference type="PANTHER" id="PTHR30346">
    <property type="entry name" value="TRANSCRIPTIONAL DUAL REGULATOR HCAR-RELATED"/>
    <property type="match status" value="1"/>
</dbReference>
<sequence length="332" mass="37866">MTLQQLQYVLAVAQEGSITKAARALFKSQPNISNAIRELEEELNIQIFARTPNGVSLTPEGEEFLVQASSITQQVKRLENQYRRDGKEELNLRISIARSSYMIRGISQWIDRNLQGDRPVSIHLAETNTNRVIQEVCSGAADLGIIRIPGNQLDQYNRLLKENRLIAETLMVFPLRIVFREDHPLSSYENIPYEELAAYTEIIHGDDQVPAIQKTQINPGLLPEKHRKVYVYDRGSQINLLENVRGSYMWVSPIPPDMLEMYHMVLKDCSFATVENRDILIYRRENRKHAAIRDCIKYLTAFAQELQKSAEGRENTVSAGPAHNLSSPAHIV</sequence>
<dbReference type="SUPFAM" id="SSF53850">
    <property type="entry name" value="Periplasmic binding protein-like II"/>
    <property type="match status" value="1"/>
</dbReference>
<dbReference type="Proteomes" id="UP000292927">
    <property type="component" value="Unassembled WGS sequence"/>
</dbReference>
<gene>
    <name evidence="7" type="ORF">EV209_1213</name>
</gene>
<dbReference type="GO" id="GO:0003700">
    <property type="term" value="F:DNA-binding transcription factor activity"/>
    <property type="evidence" value="ECO:0007669"/>
    <property type="project" value="InterPro"/>
</dbReference>
<dbReference type="GO" id="GO:0003677">
    <property type="term" value="F:DNA binding"/>
    <property type="evidence" value="ECO:0007669"/>
    <property type="project" value="UniProtKB-KW"/>
</dbReference>
<organism evidence="7 8">
    <name type="scientific">Cuneatibacter caecimuris</name>
    <dbReference type="NCBI Taxonomy" id="1796618"/>
    <lineage>
        <taxon>Bacteria</taxon>
        <taxon>Bacillati</taxon>
        <taxon>Bacillota</taxon>
        <taxon>Clostridia</taxon>
        <taxon>Lachnospirales</taxon>
        <taxon>Lachnospiraceae</taxon>
        <taxon>Cuneatibacter</taxon>
    </lineage>
</organism>
<protein>
    <submittedName>
        <fullName evidence="7">DNA-binding transcriptional LysR family regulator</fullName>
    </submittedName>
</protein>
<evidence type="ECO:0000259" key="6">
    <source>
        <dbReference type="PROSITE" id="PS50931"/>
    </source>
</evidence>
<comment type="caution">
    <text evidence="7">The sequence shown here is derived from an EMBL/GenBank/DDBJ whole genome shotgun (WGS) entry which is preliminary data.</text>
</comment>
<dbReference type="CDD" id="cd05466">
    <property type="entry name" value="PBP2_LTTR_substrate"/>
    <property type="match status" value="1"/>
</dbReference>
<reference evidence="7 8" key="1">
    <citation type="submission" date="2019-02" db="EMBL/GenBank/DDBJ databases">
        <title>Genomic Encyclopedia of Type Strains, Phase IV (KMG-IV): sequencing the most valuable type-strain genomes for metagenomic binning, comparative biology and taxonomic classification.</title>
        <authorList>
            <person name="Goeker M."/>
        </authorList>
    </citation>
    <scope>NUCLEOTIDE SEQUENCE [LARGE SCALE GENOMIC DNA]</scope>
    <source>
        <strain evidence="7 8">DSM 29486</strain>
    </source>
</reference>
<dbReference type="SUPFAM" id="SSF46785">
    <property type="entry name" value="Winged helix' DNA-binding domain"/>
    <property type="match status" value="1"/>
</dbReference>
<evidence type="ECO:0000256" key="4">
    <source>
        <dbReference type="ARBA" id="ARBA00023163"/>
    </source>
</evidence>
<dbReference type="PROSITE" id="PS50931">
    <property type="entry name" value="HTH_LYSR"/>
    <property type="match status" value="1"/>
</dbReference>
<dbReference type="GO" id="GO:0032993">
    <property type="term" value="C:protein-DNA complex"/>
    <property type="evidence" value="ECO:0007669"/>
    <property type="project" value="TreeGrafter"/>
</dbReference>
<evidence type="ECO:0000256" key="5">
    <source>
        <dbReference type="SAM" id="MobiDB-lite"/>
    </source>
</evidence>
<dbReference type="EMBL" id="SGXF01000001">
    <property type="protein sequence ID" value="RZT03079.1"/>
    <property type="molecule type" value="Genomic_DNA"/>
</dbReference>
<dbReference type="InterPro" id="IPR005119">
    <property type="entry name" value="LysR_subst-bd"/>
</dbReference>
<dbReference type="InterPro" id="IPR036388">
    <property type="entry name" value="WH-like_DNA-bd_sf"/>
</dbReference>
<dbReference type="InterPro" id="IPR036390">
    <property type="entry name" value="WH_DNA-bd_sf"/>
</dbReference>
<comment type="similarity">
    <text evidence="1">Belongs to the LysR transcriptional regulatory family.</text>
</comment>
<evidence type="ECO:0000256" key="2">
    <source>
        <dbReference type="ARBA" id="ARBA00023015"/>
    </source>
</evidence>
<dbReference type="Pfam" id="PF00126">
    <property type="entry name" value="HTH_1"/>
    <property type="match status" value="1"/>
</dbReference>
<evidence type="ECO:0000313" key="8">
    <source>
        <dbReference type="Proteomes" id="UP000292927"/>
    </source>
</evidence>
<dbReference type="Pfam" id="PF03466">
    <property type="entry name" value="LysR_substrate"/>
    <property type="match status" value="1"/>
</dbReference>
<dbReference type="Gene3D" id="3.40.190.290">
    <property type="match status" value="1"/>
</dbReference>
<keyword evidence="4" id="KW-0804">Transcription</keyword>